<dbReference type="SUPFAM" id="SSF141868">
    <property type="entry name" value="EAL domain-like"/>
    <property type="match status" value="1"/>
</dbReference>
<feature type="domain" description="EAL" evidence="2">
    <location>
        <begin position="495"/>
        <end position="747"/>
    </location>
</feature>
<dbReference type="InterPro" id="IPR035919">
    <property type="entry name" value="EAL_sf"/>
</dbReference>
<keyword evidence="1" id="KW-1133">Transmembrane helix</keyword>
<dbReference type="SMART" id="SM00267">
    <property type="entry name" value="GGDEF"/>
    <property type="match status" value="1"/>
</dbReference>
<evidence type="ECO:0000256" key="1">
    <source>
        <dbReference type="SAM" id="Phobius"/>
    </source>
</evidence>
<dbReference type="InterPro" id="IPR001633">
    <property type="entry name" value="EAL_dom"/>
</dbReference>
<dbReference type="CDD" id="cd01948">
    <property type="entry name" value="EAL"/>
    <property type="match status" value="1"/>
</dbReference>
<feature type="domain" description="GGDEF" evidence="3">
    <location>
        <begin position="354"/>
        <end position="486"/>
    </location>
</feature>
<feature type="transmembrane region" description="Helical" evidence="1">
    <location>
        <begin position="115"/>
        <end position="148"/>
    </location>
</feature>
<protein>
    <submittedName>
        <fullName evidence="4">Diguanylate cyclase/phosphodiesterase</fullName>
    </submittedName>
</protein>
<reference evidence="5" key="1">
    <citation type="submission" date="2016-10" db="EMBL/GenBank/DDBJ databases">
        <authorList>
            <person name="Varghese N."/>
            <person name="Submissions S."/>
        </authorList>
    </citation>
    <scope>NUCLEOTIDE SEQUENCE [LARGE SCALE GENOMIC DNA]</scope>
    <source>
        <strain evidence="5">DSM 17616</strain>
    </source>
</reference>
<dbReference type="PANTHER" id="PTHR33121">
    <property type="entry name" value="CYCLIC DI-GMP PHOSPHODIESTERASE PDEF"/>
    <property type="match status" value="1"/>
</dbReference>
<name>A0A1H6KRF0_9GAMM</name>
<dbReference type="InterPro" id="IPR050706">
    <property type="entry name" value="Cyclic-di-GMP_PDE-like"/>
</dbReference>
<dbReference type="AlphaFoldDB" id="A0A1H6KRF0"/>
<proteinExistence type="predicted"/>
<feature type="transmembrane region" description="Helical" evidence="1">
    <location>
        <begin position="27"/>
        <end position="45"/>
    </location>
</feature>
<sequence>MLSRIKNLLLLTETHLNSPSVTVLQQSALRIILTSGLLLVLAIVLHSSWQAYQVGAWYTIAITTSFYAILLLALYFSSHQLGISRVILLFTVFSAGLCMLLFIDDFELSKLGVIFVYTAPLIALLFFNSTVTLLVMAINVLPFLFILYSNTPVNLFNFSITLPATPTYLHSLLFLFFNLCIPLTIMRMLSTLNRNATMLKAQNATILESNQLYQDIFNHQSKATLLVTADGQILKANAKAQQTLALISAEHAHLTDILSTADQGNAEFWLGHDTECQLLADNSKHLLLNHLCSTRQQHHLLQLDDITPLTLMHKKLAASEQQQHELWHNYDTLTSLPNAGFLLHLIHKQRENTVAGLMIILRLCHIKAFNHQNSYQAGDELLTTFAQQLQNVLPEQVMFGRLRGVKFVLWTDLLNSNSSVSEQVTQLRNLLPAELKLSVGSIQPMYEMGVSIATSNHFSPEEMLEQCESALELADAYNCPVAYYQADSLQQRNLDLQLFADLKHALHNDELTLWLQPKVTPDGTIQSFEALLRWPRADGSFVTPETIIRLAEQYGLIGEVSSKVLSQAITIVQQFRALALTYPVAINLAGSDLLVHSFYNALIDVATHQPDLLNQLTLELTENSIISHKQPLFDKIHALKKLGFNIALDDFGTGQASLSMLSKLPVDKIKLDRSFVKEIPHNPVQVRLVQSVIQLAAALQLKLVIEGIETDIQRRFLIKLGCKQMQGYFFAKPAPVAHWLKQLATGKVNRAVTL</sequence>
<dbReference type="PANTHER" id="PTHR33121:SF70">
    <property type="entry name" value="SIGNALING PROTEIN YKOW"/>
    <property type="match status" value="1"/>
</dbReference>
<dbReference type="Pfam" id="PF00990">
    <property type="entry name" value="GGDEF"/>
    <property type="match status" value="1"/>
</dbReference>
<keyword evidence="1" id="KW-0812">Transmembrane</keyword>
<gene>
    <name evidence="4" type="ORF">SAMN05660691_01383</name>
</gene>
<organism evidence="4 5">
    <name type="scientific">Rheinheimera pacifica</name>
    <dbReference type="NCBI Taxonomy" id="173990"/>
    <lineage>
        <taxon>Bacteria</taxon>
        <taxon>Pseudomonadati</taxon>
        <taxon>Pseudomonadota</taxon>
        <taxon>Gammaproteobacteria</taxon>
        <taxon>Chromatiales</taxon>
        <taxon>Chromatiaceae</taxon>
        <taxon>Rheinheimera</taxon>
    </lineage>
</organism>
<dbReference type="STRING" id="173990.SAMN05660691_01383"/>
<accession>A0A1H6KRF0</accession>
<dbReference type="InterPro" id="IPR043128">
    <property type="entry name" value="Rev_trsase/Diguanyl_cyclase"/>
</dbReference>
<feature type="transmembrane region" description="Helical" evidence="1">
    <location>
        <begin position="82"/>
        <end position="103"/>
    </location>
</feature>
<keyword evidence="1" id="KW-0472">Membrane</keyword>
<feature type="transmembrane region" description="Helical" evidence="1">
    <location>
        <begin position="168"/>
        <end position="189"/>
    </location>
</feature>
<dbReference type="PROSITE" id="PS50883">
    <property type="entry name" value="EAL"/>
    <property type="match status" value="1"/>
</dbReference>
<dbReference type="Pfam" id="PF00563">
    <property type="entry name" value="EAL"/>
    <property type="match status" value="1"/>
</dbReference>
<dbReference type="InterPro" id="IPR000160">
    <property type="entry name" value="GGDEF_dom"/>
</dbReference>
<dbReference type="PROSITE" id="PS50887">
    <property type="entry name" value="GGDEF"/>
    <property type="match status" value="1"/>
</dbReference>
<evidence type="ECO:0000313" key="5">
    <source>
        <dbReference type="Proteomes" id="UP000199371"/>
    </source>
</evidence>
<dbReference type="EMBL" id="FNXF01000004">
    <property type="protein sequence ID" value="SEH78369.1"/>
    <property type="molecule type" value="Genomic_DNA"/>
</dbReference>
<dbReference type="RefSeq" id="WP_092791671.1">
    <property type="nucleotide sequence ID" value="NZ_FNXF01000004.1"/>
</dbReference>
<dbReference type="OrthoDB" id="6324269at2"/>
<keyword evidence="5" id="KW-1185">Reference proteome</keyword>
<evidence type="ECO:0000259" key="2">
    <source>
        <dbReference type="PROSITE" id="PS50883"/>
    </source>
</evidence>
<evidence type="ECO:0000259" key="3">
    <source>
        <dbReference type="PROSITE" id="PS50887"/>
    </source>
</evidence>
<dbReference type="Proteomes" id="UP000199371">
    <property type="component" value="Unassembled WGS sequence"/>
</dbReference>
<feature type="transmembrane region" description="Helical" evidence="1">
    <location>
        <begin position="57"/>
        <end position="76"/>
    </location>
</feature>
<dbReference type="Gene3D" id="3.30.70.270">
    <property type="match status" value="1"/>
</dbReference>
<evidence type="ECO:0000313" key="4">
    <source>
        <dbReference type="EMBL" id="SEH78369.1"/>
    </source>
</evidence>
<dbReference type="GO" id="GO:0071111">
    <property type="term" value="F:cyclic-guanylate-specific phosphodiesterase activity"/>
    <property type="evidence" value="ECO:0007669"/>
    <property type="project" value="InterPro"/>
</dbReference>
<dbReference type="InterPro" id="IPR029787">
    <property type="entry name" value="Nucleotide_cyclase"/>
</dbReference>
<dbReference type="Gene3D" id="3.20.20.450">
    <property type="entry name" value="EAL domain"/>
    <property type="match status" value="1"/>
</dbReference>
<dbReference type="SMART" id="SM00052">
    <property type="entry name" value="EAL"/>
    <property type="match status" value="1"/>
</dbReference>
<dbReference type="SUPFAM" id="SSF55073">
    <property type="entry name" value="Nucleotide cyclase"/>
    <property type="match status" value="1"/>
</dbReference>